<accession>X1UZL1</accession>
<feature type="compositionally biased region" description="Basic and acidic residues" evidence="1">
    <location>
        <begin position="155"/>
        <end position="164"/>
    </location>
</feature>
<feature type="region of interest" description="Disordered" evidence="1">
    <location>
        <begin position="131"/>
        <end position="185"/>
    </location>
</feature>
<name>X1UZL1_9ZZZZ</name>
<evidence type="ECO:0000313" key="2">
    <source>
        <dbReference type="EMBL" id="GAJ08992.1"/>
    </source>
</evidence>
<comment type="caution">
    <text evidence="2">The sequence shown here is derived from an EMBL/GenBank/DDBJ whole genome shotgun (WGS) entry which is preliminary data.</text>
</comment>
<dbReference type="AlphaFoldDB" id="X1UZL1"/>
<reference evidence="2" key="1">
    <citation type="journal article" date="2014" name="Front. Microbiol.">
        <title>High frequency of phylogenetically diverse reductive dehalogenase-homologous genes in deep subseafloor sedimentary metagenomes.</title>
        <authorList>
            <person name="Kawai M."/>
            <person name="Futagami T."/>
            <person name="Toyoda A."/>
            <person name="Takaki Y."/>
            <person name="Nishi S."/>
            <person name="Hori S."/>
            <person name="Arai W."/>
            <person name="Tsubouchi T."/>
            <person name="Morono Y."/>
            <person name="Uchiyama I."/>
            <person name="Ito T."/>
            <person name="Fujiyama A."/>
            <person name="Inagaki F."/>
            <person name="Takami H."/>
        </authorList>
    </citation>
    <scope>NUCLEOTIDE SEQUENCE</scope>
    <source>
        <strain evidence="2">Expedition CK06-06</strain>
    </source>
</reference>
<sequence length="185" mass="20952">GIDLDHDNMPVILRAHGVSALPARQLITQLRMNRSLKGEYHKAVINFKTQEKDTPYGPTYAIRPKLIRLISDEVEVEELRVESQRLLGVPIPLPEGRPEELEQEPLGFTPKGMPFFSEEERDELLIQEEEKPLVEEKTSAETVAMKEPPAGEALTEEKVEETLEKPPAGEALTKETKEPKLDMDF</sequence>
<proteinExistence type="predicted"/>
<feature type="compositionally biased region" description="Basic and acidic residues" evidence="1">
    <location>
        <begin position="172"/>
        <end position="185"/>
    </location>
</feature>
<gene>
    <name evidence="2" type="ORF">S12H4_54287</name>
</gene>
<evidence type="ECO:0000256" key="1">
    <source>
        <dbReference type="SAM" id="MobiDB-lite"/>
    </source>
</evidence>
<organism evidence="2">
    <name type="scientific">marine sediment metagenome</name>
    <dbReference type="NCBI Taxonomy" id="412755"/>
    <lineage>
        <taxon>unclassified sequences</taxon>
        <taxon>metagenomes</taxon>
        <taxon>ecological metagenomes</taxon>
    </lineage>
</organism>
<protein>
    <submittedName>
        <fullName evidence="2">Uncharacterized protein</fullName>
    </submittedName>
</protein>
<dbReference type="EMBL" id="BARW01034681">
    <property type="protein sequence ID" value="GAJ08992.1"/>
    <property type="molecule type" value="Genomic_DNA"/>
</dbReference>
<feature type="non-terminal residue" evidence="2">
    <location>
        <position position="1"/>
    </location>
</feature>